<keyword evidence="6" id="KW-0472">Membrane</keyword>
<dbReference type="Proteomes" id="UP000297890">
    <property type="component" value="Unassembled WGS sequence"/>
</dbReference>
<dbReference type="Pfam" id="PF01899">
    <property type="entry name" value="MNHE"/>
    <property type="match status" value="1"/>
</dbReference>
<sequence length="153" mass="16672">MAKAVASLLSLAMLWLLLSGHADALLLSLGGLSVLLVWLLSRRMPDDNRIIRPGFGAARYLGWLLKEIILSNLQVSREILRPTLAITPTLARVPATQTTPLGRTVYANSITLTPGTVSIDVDHQDILIHALIREAAESLIEGDMDRRVTALES</sequence>
<keyword evidence="3" id="KW-1003">Cell membrane</keyword>
<comment type="similarity">
    <text evidence="2">Belongs to the CPA3 antiporters (TC 2.A.63) subunit E family.</text>
</comment>
<dbReference type="EMBL" id="SRIO01000003">
    <property type="protein sequence ID" value="TFZ83516.1"/>
    <property type="molecule type" value="Genomic_DNA"/>
</dbReference>
<comment type="subcellular location">
    <subcellularLocation>
        <location evidence="1">Cell membrane</location>
        <topology evidence="1">Multi-pass membrane protein</topology>
    </subcellularLocation>
</comment>
<accession>A0A4Z0FCN6</accession>
<evidence type="ECO:0000256" key="2">
    <source>
        <dbReference type="ARBA" id="ARBA00006228"/>
    </source>
</evidence>
<evidence type="ECO:0000256" key="5">
    <source>
        <dbReference type="ARBA" id="ARBA00022989"/>
    </source>
</evidence>
<keyword evidence="8" id="KW-1185">Reference proteome</keyword>
<evidence type="ECO:0000256" key="1">
    <source>
        <dbReference type="ARBA" id="ARBA00004651"/>
    </source>
</evidence>
<organism evidence="7 8">
    <name type="scientific">Candidatus Macondimonas diazotrophica</name>
    <dbReference type="NCBI Taxonomy" id="2305248"/>
    <lineage>
        <taxon>Bacteria</taxon>
        <taxon>Pseudomonadati</taxon>
        <taxon>Pseudomonadota</taxon>
        <taxon>Gammaproteobacteria</taxon>
        <taxon>Chromatiales</taxon>
        <taxon>Ectothiorhodospiraceae</taxon>
        <taxon>Candidatus Macondimonas</taxon>
    </lineage>
</organism>
<dbReference type="OrthoDB" id="9807187at2"/>
<dbReference type="GO" id="GO:0008324">
    <property type="term" value="F:monoatomic cation transmembrane transporter activity"/>
    <property type="evidence" value="ECO:0007669"/>
    <property type="project" value="InterPro"/>
</dbReference>
<protein>
    <submittedName>
        <fullName evidence="7">Cation transporter</fullName>
    </submittedName>
</protein>
<evidence type="ECO:0000313" key="8">
    <source>
        <dbReference type="Proteomes" id="UP000297890"/>
    </source>
</evidence>
<name>A0A4Z0FCN6_9GAMM</name>
<evidence type="ECO:0000313" key="7">
    <source>
        <dbReference type="EMBL" id="TFZ83516.1"/>
    </source>
</evidence>
<keyword evidence="4" id="KW-0812">Transmembrane</keyword>
<dbReference type="AlphaFoldDB" id="A0A4Z0FCN6"/>
<keyword evidence="5" id="KW-1133">Transmembrane helix</keyword>
<dbReference type="RefSeq" id="WP_135280933.1">
    <property type="nucleotide sequence ID" value="NZ_SRIO01000003.1"/>
</dbReference>
<evidence type="ECO:0000256" key="3">
    <source>
        <dbReference type="ARBA" id="ARBA00022475"/>
    </source>
</evidence>
<dbReference type="GO" id="GO:0005886">
    <property type="term" value="C:plasma membrane"/>
    <property type="evidence" value="ECO:0007669"/>
    <property type="project" value="UniProtKB-SubCell"/>
</dbReference>
<dbReference type="PANTHER" id="PTHR34584">
    <property type="entry name" value="NA(+)/H(+) ANTIPORTER SUBUNIT E1"/>
    <property type="match status" value="1"/>
</dbReference>
<reference evidence="7 8" key="1">
    <citation type="journal article" date="2019" name="ISME J.">
        <title>Candidatus Macondimonas diazotrophica, a novel gammaproteobacterial genus dominating crude-oil-contaminated coastal sediments.</title>
        <authorList>
            <person name="Karthikeyan S."/>
            <person name="Konstantinidis K."/>
        </authorList>
    </citation>
    <scope>NUCLEOTIDE SEQUENCE [LARGE SCALE GENOMIC DNA]</scope>
    <source>
        <strain evidence="7 8">KTK01</strain>
    </source>
</reference>
<dbReference type="InterPro" id="IPR002758">
    <property type="entry name" value="Cation_antiport_E"/>
</dbReference>
<comment type="caution">
    <text evidence="7">The sequence shown here is derived from an EMBL/GenBank/DDBJ whole genome shotgun (WGS) entry which is preliminary data.</text>
</comment>
<proteinExistence type="inferred from homology"/>
<dbReference type="PANTHER" id="PTHR34584:SF1">
    <property type="entry name" value="NA(+)_H(+) ANTIPORTER SUBUNIT E1"/>
    <property type="match status" value="1"/>
</dbReference>
<dbReference type="PIRSF" id="PIRSF019239">
    <property type="entry name" value="MrpE"/>
    <property type="match status" value="1"/>
</dbReference>
<gene>
    <name evidence="7" type="ORF">E4680_03170</name>
</gene>
<evidence type="ECO:0000256" key="6">
    <source>
        <dbReference type="ARBA" id="ARBA00023136"/>
    </source>
</evidence>
<evidence type="ECO:0000256" key="4">
    <source>
        <dbReference type="ARBA" id="ARBA00022692"/>
    </source>
</evidence>